<protein>
    <submittedName>
        <fullName evidence="15">Sodium:solute symporter family protein</fullName>
    </submittedName>
</protein>
<keyword evidence="9" id="KW-0406">Ion transport</keyword>
<feature type="transmembrane region" description="Helical" evidence="14">
    <location>
        <begin position="306"/>
        <end position="335"/>
    </location>
</feature>
<dbReference type="CDD" id="cd11477">
    <property type="entry name" value="SLC5sbd_u1"/>
    <property type="match status" value="1"/>
</dbReference>
<feature type="transmembrane region" description="Helical" evidence="14">
    <location>
        <begin position="496"/>
        <end position="519"/>
    </location>
</feature>
<evidence type="ECO:0000313" key="15">
    <source>
        <dbReference type="EMBL" id="MFC3121412.1"/>
    </source>
</evidence>
<proteinExistence type="inferred from homology"/>
<evidence type="ECO:0000256" key="1">
    <source>
        <dbReference type="ARBA" id="ARBA00004651"/>
    </source>
</evidence>
<evidence type="ECO:0000256" key="11">
    <source>
        <dbReference type="ARBA" id="ARBA00023201"/>
    </source>
</evidence>
<dbReference type="Gene3D" id="1.20.1730.10">
    <property type="entry name" value="Sodium/glucose cotransporter"/>
    <property type="match status" value="1"/>
</dbReference>
<keyword evidence="16" id="KW-1185">Reference proteome</keyword>
<evidence type="ECO:0000256" key="13">
    <source>
        <dbReference type="RuleBase" id="RU362091"/>
    </source>
</evidence>
<keyword evidence="4" id="KW-1003">Cell membrane</keyword>
<dbReference type="RefSeq" id="WP_376919549.1">
    <property type="nucleotide sequence ID" value="NZ_JBHRSW010000010.1"/>
</dbReference>
<comment type="catalytic activity">
    <reaction evidence="12">
        <text>L-proline(in) + Na(+)(in) = L-proline(out) + Na(+)(out)</text>
        <dbReference type="Rhea" id="RHEA:28967"/>
        <dbReference type="ChEBI" id="CHEBI:29101"/>
        <dbReference type="ChEBI" id="CHEBI:60039"/>
    </reaction>
</comment>
<evidence type="ECO:0000256" key="2">
    <source>
        <dbReference type="ARBA" id="ARBA00006434"/>
    </source>
</evidence>
<comment type="subcellular location">
    <subcellularLocation>
        <location evidence="1">Cell membrane</location>
        <topology evidence="1">Multi-pass membrane protein</topology>
    </subcellularLocation>
</comment>
<feature type="transmembrane region" description="Helical" evidence="14">
    <location>
        <begin position="437"/>
        <end position="455"/>
    </location>
</feature>
<comment type="similarity">
    <text evidence="2 13">Belongs to the sodium:solute symporter (SSF) (TC 2.A.21) family.</text>
</comment>
<evidence type="ECO:0000313" key="16">
    <source>
        <dbReference type="Proteomes" id="UP001595478"/>
    </source>
</evidence>
<dbReference type="PANTHER" id="PTHR48086:SF3">
    <property type="entry name" value="SODIUM_PROLINE SYMPORTER"/>
    <property type="match status" value="1"/>
</dbReference>
<dbReference type="Pfam" id="PF00474">
    <property type="entry name" value="SSF"/>
    <property type="match status" value="1"/>
</dbReference>
<reference evidence="16" key="1">
    <citation type="journal article" date="2019" name="Int. J. Syst. Evol. Microbiol.">
        <title>The Global Catalogue of Microorganisms (GCM) 10K type strain sequencing project: providing services to taxonomists for standard genome sequencing and annotation.</title>
        <authorList>
            <consortium name="The Broad Institute Genomics Platform"/>
            <consortium name="The Broad Institute Genome Sequencing Center for Infectious Disease"/>
            <person name="Wu L."/>
            <person name="Ma J."/>
        </authorList>
    </citation>
    <scope>NUCLEOTIDE SEQUENCE [LARGE SCALE GENOMIC DNA]</scope>
    <source>
        <strain evidence="16">KCTC 52473</strain>
    </source>
</reference>
<dbReference type="PANTHER" id="PTHR48086">
    <property type="entry name" value="SODIUM/PROLINE SYMPORTER-RELATED"/>
    <property type="match status" value="1"/>
</dbReference>
<evidence type="ECO:0000256" key="10">
    <source>
        <dbReference type="ARBA" id="ARBA00023136"/>
    </source>
</evidence>
<evidence type="ECO:0000256" key="6">
    <source>
        <dbReference type="ARBA" id="ARBA00022847"/>
    </source>
</evidence>
<gene>
    <name evidence="15" type="ORF">ACFOHL_07245</name>
</gene>
<dbReference type="EMBL" id="JBHRSW010000010">
    <property type="protein sequence ID" value="MFC3121412.1"/>
    <property type="molecule type" value="Genomic_DNA"/>
</dbReference>
<evidence type="ECO:0000256" key="7">
    <source>
        <dbReference type="ARBA" id="ARBA00022989"/>
    </source>
</evidence>
<feature type="transmembrane region" description="Helical" evidence="14">
    <location>
        <begin position="412"/>
        <end position="431"/>
    </location>
</feature>
<feature type="transmembrane region" description="Helical" evidence="14">
    <location>
        <begin position="120"/>
        <end position="145"/>
    </location>
</feature>
<feature type="transmembrane region" description="Helical" evidence="14">
    <location>
        <begin position="45"/>
        <end position="72"/>
    </location>
</feature>
<keyword evidence="5 14" id="KW-0812">Transmembrane</keyword>
<feature type="transmembrane region" description="Helical" evidence="14">
    <location>
        <begin position="172"/>
        <end position="191"/>
    </location>
</feature>
<feature type="transmembrane region" description="Helical" evidence="14">
    <location>
        <begin position="265"/>
        <end position="285"/>
    </location>
</feature>
<organism evidence="15 16">
    <name type="scientific">Agaribacter flavus</name>
    <dbReference type="NCBI Taxonomy" id="1902781"/>
    <lineage>
        <taxon>Bacteria</taxon>
        <taxon>Pseudomonadati</taxon>
        <taxon>Pseudomonadota</taxon>
        <taxon>Gammaproteobacteria</taxon>
        <taxon>Alteromonadales</taxon>
        <taxon>Alteromonadaceae</taxon>
        <taxon>Agaribacter</taxon>
    </lineage>
</organism>
<feature type="transmembrane region" description="Helical" evidence="14">
    <location>
        <begin position="467"/>
        <end position="490"/>
    </location>
</feature>
<feature type="transmembrane region" description="Helical" evidence="14">
    <location>
        <begin position="565"/>
        <end position="584"/>
    </location>
</feature>
<comment type="caution">
    <text evidence="15">The sequence shown here is derived from an EMBL/GenBank/DDBJ whole genome shotgun (WGS) entry which is preliminary data.</text>
</comment>
<keyword evidence="11" id="KW-0739">Sodium transport</keyword>
<evidence type="ECO:0000256" key="14">
    <source>
        <dbReference type="SAM" id="Phobius"/>
    </source>
</evidence>
<evidence type="ECO:0000256" key="12">
    <source>
        <dbReference type="ARBA" id="ARBA00033708"/>
    </source>
</evidence>
<evidence type="ECO:0000256" key="5">
    <source>
        <dbReference type="ARBA" id="ARBA00022692"/>
    </source>
</evidence>
<feature type="transmembrane region" description="Helical" evidence="14">
    <location>
        <begin position="362"/>
        <end position="391"/>
    </location>
</feature>
<dbReference type="InterPro" id="IPR001734">
    <property type="entry name" value="Na/solute_symporter"/>
</dbReference>
<dbReference type="InterPro" id="IPR038377">
    <property type="entry name" value="Na/Glc_symporter_sf"/>
</dbReference>
<evidence type="ECO:0000256" key="8">
    <source>
        <dbReference type="ARBA" id="ARBA00023053"/>
    </source>
</evidence>
<feature type="transmembrane region" description="Helical" evidence="14">
    <location>
        <begin position="78"/>
        <end position="99"/>
    </location>
</feature>
<sequence length="620" mass="68465">MQIAVIDMAIVAAYLLAIVAIGFYLKKRASKDMQAYYQGGRKLPWYMLGLSNASGMFDISGTMWLVTLLFVYGLKSIWIPWLWPVFNQVFLMVYLSIWLRRSNVLTGAEWMRTRFGDSHGGKLSHFVVVLFAIIGVLGFLAYGFVGVGKFVEIFIPYEVVSPYLPFSLSPEFVPHFYGIAFTAIATLYVMLGGMMSIVWADVLQFTIMTVAAIAIGFIAMAQVTPETLAAATPDGWDNPFFAWSLSLDWAGIIDEVNEKILSDGYSLFSIFVMMMLFKGVLVSAAGPAPNYDMQKILATKSPKEGALMSGFVSIVLMPIRYFMIAGFTVLAIVYYERLDLMSGGSIDFENILPSAILEFAPVGILGILLAGLIAAFMSTFAATVNAAPAYLVNDIYHRYINPSASNKTLIRASYLISVSVVVISTLIGLYVQSINSVLQWLVSGLWGGYVVSNVLKWYWWRLNGYGYFVGMLAGIAGALVFPPVCIALFPELSSDIAPLTVFPVLLVFSGLACVLVSIYTPHDDMKVLKSFYKQVRPWGFWGPIKAQVMADDPNFEPNKNFKNDMFNVATGVVMQTCLVALPIFIVIKEWGSVSTTVVILAVSAALLKRNWYNKLDENAA</sequence>
<evidence type="ECO:0000256" key="3">
    <source>
        <dbReference type="ARBA" id="ARBA00022448"/>
    </source>
</evidence>
<evidence type="ECO:0000256" key="4">
    <source>
        <dbReference type="ARBA" id="ARBA00022475"/>
    </source>
</evidence>
<keyword evidence="3" id="KW-0813">Transport</keyword>
<dbReference type="PROSITE" id="PS50283">
    <property type="entry name" value="NA_SOLUT_SYMP_3"/>
    <property type="match status" value="1"/>
</dbReference>
<keyword evidence="6" id="KW-0769">Symport</keyword>
<feature type="transmembrane region" description="Helical" evidence="14">
    <location>
        <begin position="198"/>
        <end position="220"/>
    </location>
</feature>
<keyword evidence="10 14" id="KW-0472">Membrane</keyword>
<dbReference type="Proteomes" id="UP001595478">
    <property type="component" value="Unassembled WGS sequence"/>
</dbReference>
<accession>A0ABV7FM89</accession>
<evidence type="ECO:0000256" key="9">
    <source>
        <dbReference type="ARBA" id="ARBA00023065"/>
    </source>
</evidence>
<dbReference type="InterPro" id="IPR050277">
    <property type="entry name" value="Sodium:Solute_Symporter"/>
</dbReference>
<feature type="transmembrane region" description="Helical" evidence="14">
    <location>
        <begin position="6"/>
        <end position="25"/>
    </location>
</feature>
<keyword evidence="8" id="KW-0915">Sodium</keyword>
<name>A0ABV7FM89_9ALTE</name>
<keyword evidence="7 14" id="KW-1133">Transmembrane helix</keyword>